<dbReference type="GO" id="GO:0003723">
    <property type="term" value="F:RNA binding"/>
    <property type="evidence" value="ECO:0007669"/>
    <property type="project" value="InterPro"/>
</dbReference>
<feature type="non-terminal residue" evidence="4">
    <location>
        <position position="302"/>
    </location>
</feature>
<dbReference type="InterPro" id="IPR002942">
    <property type="entry name" value="S4_RNA-bd"/>
</dbReference>
<dbReference type="CDD" id="cd00165">
    <property type="entry name" value="S4"/>
    <property type="match status" value="1"/>
</dbReference>
<dbReference type="PANTHER" id="PTHR21600">
    <property type="entry name" value="MITOCHONDRIAL RNA PSEUDOURIDINE SYNTHASE"/>
    <property type="match status" value="1"/>
</dbReference>
<keyword evidence="2" id="KW-0413">Isomerase</keyword>
<dbReference type="PROSITE" id="PS01129">
    <property type="entry name" value="PSI_RLU"/>
    <property type="match status" value="1"/>
</dbReference>
<dbReference type="InterPro" id="IPR036986">
    <property type="entry name" value="S4_RNA-bd_sf"/>
</dbReference>
<dbReference type="Gene3D" id="3.10.290.10">
    <property type="entry name" value="RNA-binding S4 domain"/>
    <property type="match status" value="1"/>
</dbReference>
<dbReference type="PANTHER" id="PTHR21600:SF35">
    <property type="entry name" value="PSEUDOURIDINE SYNTHASE"/>
    <property type="match status" value="1"/>
</dbReference>
<dbReference type="EMBL" id="UINC01035960">
    <property type="protein sequence ID" value="SVB29192.1"/>
    <property type="molecule type" value="Genomic_DNA"/>
</dbReference>
<proteinExistence type="inferred from homology"/>
<evidence type="ECO:0000256" key="2">
    <source>
        <dbReference type="ARBA" id="ARBA00023235"/>
    </source>
</evidence>
<evidence type="ECO:0000256" key="1">
    <source>
        <dbReference type="ARBA" id="ARBA00010876"/>
    </source>
</evidence>
<dbReference type="Pfam" id="PF00849">
    <property type="entry name" value="PseudoU_synth_2"/>
    <property type="match status" value="1"/>
</dbReference>
<dbReference type="InterPro" id="IPR020103">
    <property type="entry name" value="PsdUridine_synth_cat_dom_sf"/>
</dbReference>
<protein>
    <recommendedName>
        <fullName evidence="3">RNA-binding S4 domain-containing protein</fullName>
    </recommendedName>
</protein>
<dbReference type="GO" id="GO:0009982">
    <property type="term" value="F:pseudouridine synthase activity"/>
    <property type="evidence" value="ECO:0007669"/>
    <property type="project" value="InterPro"/>
</dbReference>
<dbReference type="GO" id="GO:0000455">
    <property type="term" value="P:enzyme-directed rRNA pseudouridine synthesis"/>
    <property type="evidence" value="ECO:0007669"/>
    <property type="project" value="TreeGrafter"/>
</dbReference>
<comment type="similarity">
    <text evidence="1">Belongs to the pseudouridine synthase RluA family.</text>
</comment>
<dbReference type="SUPFAM" id="SSF55120">
    <property type="entry name" value="Pseudouridine synthase"/>
    <property type="match status" value="1"/>
</dbReference>
<dbReference type="InterPro" id="IPR050188">
    <property type="entry name" value="RluA_PseudoU_synthase"/>
</dbReference>
<dbReference type="CDD" id="cd02869">
    <property type="entry name" value="PseudoU_synth_RluA_like"/>
    <property type="match status" value="1"/>
</dbReference>
<accession>A0A382CTM9</accession>
<feature type="domain" description="RNA-binding S4" evidence="3">
    <location>
        <begin position="1"/>
        <end position="63"/>
    </location>
</feature>
<dbReference type="Gene3D" id="3.30.2350.10">
    <property type="entry name" value="Pseudouridine synthase"/>
    <property type="match status" value="1"/>
</dbReference>
<reference evidence="4" key="1">
    <citation type="submission" date="2018-05" db="EMBL/GenBank/DDBJ databases">
        <authorList>
            <person name="Lanie J.A."/>
            <person name="Ng W.-L."/>
            <person name="Kazmierczak K.M."/>
            <person name="Andrzejewski T.M."/>
            <person name="Davidsen T.M."/>
            <person name="Wayne K.J."/>
            <person name="Tettelin H."/>
            <person name="Glass J.I."/>
            <person name="Rusch D."/>
            <person name="Podicherti R."/>
            <person name="Tsui H.-C.T."/>
            <person name="Winkler M.E."/>
        </authorList>
    </citation>
    <scope>NUCLEOTIDE SEQUENCE</scope>
</reference>
<name>A0A382CTM9_9ZZZZ</name>
<dbReference type="SUPFAM" id="SSF55174">
    <property type="entry name" value="Alpha-L RNA-binding motif"/>
    <property type="match status" value="1"/>
</dbReference>
<dbReference type="InterPro" id="IPR006145">
    <property type="entry name" value="PsdUridine_synth_RsuA/RluA"/>
</dbReference>
<dbReference type="SMART" id="SM00363">
    <property type="entry name" value="S4"/>
    <property type="match status" value="1"/>
</dbReference>
<dbReference type="AlphaFoldDB" id="A0A382CTM9"/>
<dbReference type="PROSITE" id="PS50889">
    <property type="entry name" value="S4"/>
    <property type="match status" value="1"/>
</dbReference>
<dbReference type="Pfam" id="PF01479">
    <property type="entry name" value="S4"/>
    <property type="match status" value="1"/>
</dbReference>
<dbReference type="InterPro" id="IPR006225">
    <property type="entry name" value="PsdUridine_synth_RluC/D"/>
</dbReference>
<gene>
    <name evidence="4" type="ORF">METZ01_LOCUS182046</name>
</gene>
<evidence type="ECO:0000313" key="4">
    <source>
        <dbReference type="EMBL" id="SVB29192.1"/>
    </source>
</evidence>
<evidence type="ECO:0000259" key="3">
    <source>
        <dbReference type="SMART" id="SM00363"/>
    </source>
</evidence>
<organism evidence="4">
    <name type="scientific">marine metagenome</name>
    <dbReference type="NCBI Taxonomy" id="408172"/>
    <lineage>
        <taxon>unclassified sequences</taxon>
        <taxon>metagenomes</taxon>
        <taxon>ecological metagenomes</taxon>
    </lineage>
</organism>
<dbReference type="NCBIfam" id="TIGR00005">
    <property type="entry name" value="rluA_subfam"/>
    <property type="match status" value="1"/>
</dbReference>
<dbReference type="InterPro" id="IPR006224">
    <property type="entry name" value="PsdUridine_synth_RluA-like_CS"/>
</dbReference>
<sequence>MRLDKFIVQQMPDYSRTRIQSWIKTKSVLVNGEGKKSGYALEFDDLVEVTIPESEPLEYELIPESLDLDILYEDDSIAIIDKAAGLVVHPGVGNQTGTLVNGLVHHFQTLSNVNGETRPGIVHRLDMNTSGIILVAKSNVAHAALADQFQKRTIKKNYTGLAWGNWKDAEGEINFSIARKKKDPMSYVVSNDGKPSRTKYKIEKQFRHLALVSLYPKTGRTHQIRVHTSYLGYPIFGDEKYGGGISKTKEFLPEFTKYYKNEIDNFNRHALHAKRLEFIHPLSNKKIFFQSPLPTEFINLIS</sequence>